<dbReference type="OrthoDB" id="202348at2157"/>
<feature type="transmembrane region" description="Helical" evidence="2">
    <location>
        <begin position="179"/>
        <end position="201"/>
    </location>
</feature>
<feature type="transmembrane region" description="Helical" evidence="2">
    <location>
        <begin position="279"/>
        <end position="299"/>
    </location>
</feature>
<keyword evidence="2" id="KW-1133">Transmembrane helix</keyword>
<organism evidence="3 4">
    <name type="scientific">Natrinema versiforme</name>
    <dbReference type="NCBI Taxonomy" id="88724"/>
    <lineage>
        <taxon>Archaea</taxon>
        <taxon>Methanobacteriati</taxon>
        <taxon>Methanobacteriota</taxon>
        <taxon>Stenosarchaea group</taxon>
        <taxon>Halobacteria</taxon>
        <taxon>Halobacteriales</taxon>
        <taxon>Natrialbaceae</taxon>
        <taxon>Natrinema</taxon>
    </lineage>
</organism>
<dbReference type="SUPFAM" id="SSF81442">
    <property type="entry name" value="Cytochrome c oxidase subunit I-like"/>
    <property type="match status" value="1"/>
</dbReference>
<dbReference type="KEGG" id="nvr:FEJ81_19565"/>
<dbReference type="InterPro" id="IPR036927">
    <property type="entry name" value="Cyt_c_oxase-like_su1_sf"/>
</dbReference>
<dbReference type="EMBL" id="CP040331">
    <property type="protein sequence ID" value="QCS44522.1"/>
    <property type="molecule type" value="Genomic_DNA"/>
</dbReference>
<feature type="region of interest" description="Disordered" evidence="1">
    <location>
        <begin position="1"/>
        <end position="39"/>
    </location>
</feature>
<keyword evidence="3" id="KW-0614">Plasmid</keyword>
<feature type="transmembrane region" description="Helical" evidence="2">
    <location>
        <begin position="85"/>
        <end position="105"/>
    </location>
</feature>
<sequence>MFATTDTQRPIKRTCMADTDPCDPRPSDSEHRSTRRTADGPTLTLTPFHVAGIAFLFVGFALALYQGLQAFELVPQVSWITWTHIHFVTIGAFTQLLFGTLPQLTARKLEQPGPSATAIKAGFLGLNGAVLLAWYGRAFGEPLWFDIGLGTIWLLTGWLFAVVLLMVRRSDGGRARDPTIGFYLLSPFVYLIGLTFAFGLYSHGWDVPGGWYGLREAHVHANAWGFLGLAAIGTLYDLFPRLVDAELYSDRLKRYSFPLFALGIVPLVVGPVLGMGKTVTAIGLVLYAAGYVLYIYTLAQTYRAGTPSGTALSVLVAQLWILSPASFAPFILFSMPLGIPDPWIETGALHFLFIGWALPIALAGSLLVARTLEWPHGTARGDGGDSRVDGLVPAKRLPSAVGPKSVLAWNLAVLAVGIGFFYQDQSWSALLYGSGFTVLLSLWGYYLLKIVEQRWSARAQTSSTRV</sequence>
<feature type="transmembrane region" description="Helical" evidence="2">
    <location>
        <begin position="406"/>
        <end position="423"/>
    </location>
</feature>
<feature type="transmembrane region" description="Helical" evidence="2">
    <location>
        <begin position="42"/>
        <end position="65"/>
    </location>
</feature>
<dbReference type="AlphaFoldDB" id="A0A4P8WMU0"/>
<feature type="transmembrane region" description="Helical" evidence="2">
    <location>
        <begin position="255"/>
        <end position="273"/>
    </location>
</feature>
<feature type="transmembrane region" description="Helical" evidence="2">
    <location>
        <begin position="429"/>
        <end position="448"/>
    </location>
</feature>
<feature type="transmembrane region" description="Helical" evidence="2">
    <location>
        <begin position="347"/>
        <end position="369"/>
    </location>
</feature>
<name>A0A4P8WMU0_9EURY</name>
<evidence type="ECO:0000256" key="1">
    <source>
        <dbReference type="SAM" id="MobiDB-lite"/>
    </source>
</evidence>
<proteinExistence type="predicted"/>
<feature type="transmembrane region" description="Helical" evidence="2">
    <location>
        <begin position="221"/>
        <end position="243"/>
    </location>
</feature>
<keyword evidence="2" id="KW-0472">Membrane</keyword>
<geneLocation type="plasmid" evidence="4">
    <name>pnve500</name>
</geneLocation>
<feature type="transmembrane region" description="Helical" evidence="2">
    <location>
        <begin position="117"/>
        <end position="135"/>
    </location>
</feature>
<feature type="compositionally biased region" description="Basic and acidic residues" evidence="1">
    <location>
        <begin position="22"/>
        <end position="38"/>
    </location>
</feature>
<dbReference type="Proteomes" id="UP000302218">
    <property type="component" value="Plasmid pNVE500"/>
</dbReference>
<evidence type="ECO:0000256" key="2">
    <source>
        <dbReference type="SAM" id="Phobius"/>
    </source>
</evidence>
<feature type="transmembrane region" description="Helical" evidence="2">
    <location>
        <begin position="311"/>
        <end position="335"/>
    </location>
</feature>
<accession>A0A4P8WMU0</accession>
<protein>
    <submittedName>
        <fullName evidence="3">Uncharacterized protein</fullName>
    </submittedName>
</protein>
<evidence type="ECO:0000313" key="3">
    <source>
        <dbReference type="EMBL" id="QCS44522.1"/>
    </source>
</evidence>
<dbReference type="Gene3D" id="1.20.210.10">
    <property type="entry name" value="Cytochrome c oxidase-like, subunit I domain"/>
    <property type="match status" value="1"/>
</dbReference>
<feature type="transmembrane region" description="Helical" evidence="2">
    <location>
        <begin position="147"/>
        <end position="167"/>
    </location>
</feature>
<reference evidence="4" key="1">
    <citation type="submission" date="2019-05" db="EMBL/GenBank/DDBJ databases">
        <title>Genome sequence and methylation pattern of the halophilic Archaeon Natrinema versiforme BOL5-4.</title>
        <authorList>
            <person name="DasSarma P."/>
            <person name="Anton B.P."/>
            <person name="DasSarma S.L."/>
            <person name="Martinez F.L."/>
            <person name="Guzman D."/>
            <person name="Roberts R.J."/>
            <person name="DasSarma S."/>
        </authorList>
    </citation>
    <scope>NUCLEOTIDE SEQUENCE [LARGE SCALE GENOMIC DNA]</scope>
    <source>
        <strain evidence="4">BOL5-4</strain>
        <plasmid evidence="4">pnve500</plasmid>
    </source>
</reference>
<keyword evidence="2" id="KW-0812">Transmembrane</keyword>
<evidence type="ECO:0000313" key="4">
    <source>
        <dbReference type="Proteomes" id="UP000302218"/>
    </source>
</evidence>
<gene>
    <name evidence="3" type="ORF">FEJ81_19565</name>
</gene>